<protein>
    <submittedName>
        <fullName evidence="5">Putative peptidoglycan binding protein</fullName>
    </submittedName>
</protein>
<accession>A0A2S5JM76</accession>
<keyword evidence="1" id="KW-0175">Coiled coil</keyword>
<sequence>MLKSSGRASALAIAIGLVAGQGMAQDAALVIGNENYRNADDIRAADDSRLAAEALEKAGFRLRLGGDMTTDKMRALLAQHLSDMSGPGRSVILLAGHFAHSGERTWLLGAEADRPDLSRVDAQGLAVDTVLRIAAERPGGAIVILGTEDRKIPLGRGLVPGIGPVEVPQGVMVISGDAAEIADFTAGELLQPGQSHAQIADRARAQDLAVMGYLGALAPFLPPKDTPQQAQGATADERRAEMDQAERTLWQSTREIGTVAAYESYLRRYPDGPHAAEARRAIEEANDPVARARAAEEAMKLTRDQRRQVQRDLSILDIDPKGIDGIFGPGSRRAIATWQAQNGHEATGYLTADQRTQLAAQAERRAAELEAEAAKRQAEQERQDRLYWEQTGAAGDEAGLRAYLKRYPDGLFAELAQERLAVFEERRRAEAQAADRAAWDRAESIGTPAAWREYLAAYPNGAFADQARARLAEAEDDNRNKAEIEQAQKVENALGLNAGIRRLIEQRLDALGLKPGRVDGNFDKDTRRAIRRYQTARGLPVTGYLNQQTVARLLIDSL</sequence>
<evidence type="ECO:0000256" key="1">
    <source>
        <dbReference type="SAM" id="Coils"/>
    </source>
</evidence>
<dbReference type="OrthoDB" id="8092964at2"/>
<dbReference type="EMBL" id="PRDS01000001">
    <property type="protein sequence ID" value="PPB82550.1"/>
    <property type="molecule type" value="Genomic_DNA"/>
</dbReference>
<feature type="coiled-coil region" evidence="1">
    <location>
        <begin position="352"/>
        <end position="384"/>
    </location>
</feature>
<organism evidence="5 6">
    <name type="scientific">Albidovulum inexpectatum</name>
    <dbReference type="NCBI Taxonomy" id="196587"/>
    <lineage>
        <taxon>Bacteria</taxon>
        <taxon>Pseudomonadati</taxon>
        <taxon>Pseudomonadota</taxon>
        <taxon>Alphaproteobacteria</taxon>
        <taxon>Rhodobacterales</taxon>
        <taxon>Paracoccaceae</taxon>
        <taxon>Albidovulum</taxon>
    </lineage>
</organism>
<dbReference type="InterPro" id="IPR036365">
    <property type="entry name" value="PGBD-like_sf"/>
</dbReference>
<evidence type="ECO:0000259" key="3">
    <source>
        <dbReference type="Pfam" id="PF00656"/>
    </source>
</evidence>
<dbReference type="Proteomes" id="UP000239736">
    <property type="component" value="Unassembled WGS sequence"/>
</dbReference>
<name>A0A2S5JM76_9RHOB</name>
<dbReference type="Pfam" id="PF01471">
    <property type="entry name" value="PG_binding_1"/>
    <property type="match status" value="2"/>
</dbReference>
<dbReference type="InterPro" id="IPR029030">
    <property type="entry name" value="Caspase-like_dom_sf"/>
</dbReference>
<dbReference type="GO" id="GO:0006508">
    <property type="term" value="P:proteolysis"/>
    <property type="evidence" value="ECO:0007669"/>
    <property type="project" value="InterPro"/>
</dbReference>
<evidence type="ECO:0000313" key="6">
    <source>
        <dbReference type="Proteomes" id="UP000239736"/>
    </source>
</evidence>
<proteinExistence type="predicted"/>
<evidence type="ECO:0000313" key="5">
    <source>
        <dbReference type="EMBL" id="PPB82550.1"/>
    </source>
</evidence>
<gene>
    <name evidence="5" type="ORF">LV82_00488</name>
</gene>
<dbReference type="AlphaFoldDB" id="A0A2S5JM76"/>
<dbReference type="RefSeq" id="WP_104069083.1">
    <property type="nucleotide sequence ID" value="NZ_PRDS01000001.1"/>
</dbReference>
<dbReference type="InterPro" id="IPR011600">
    <property type="entry name" value="Pept_C14_caspase"/>
</dbReference>
<comment type="caution">
    <text evidence="5">The sequence shown here is derived from an EMBL/GenBank/DDBJ whole genome shotgun (WGS) entry which is preliminary data.</text>
</comment>
<evidence type="ECO:0000259" key="4">
    <source>
        <dbReference type="Pfam" id="PF01471"/>
    </source>
</evidence>
<feature type="domain" description="Peptidoglycan binding-like" evidence="4">
    <location>
        <begin position="501"/>
        <end position="553"/>
    </location>
</feature>
<feature type="domain" description="Peptidase C14 caspase" evidence="3">
    <location>
        <begin position="27"/>
        <end position="97"/>
    </location>
</feature>
<feature type="domain" description="Peptidoglycan binding-like" evidence="4">
    <location>
        <begin position="303"/>
        <end position="358"/>
    </location>
</feature>
<dbReference type="Gene3D" id="3.40.50.1460">
    <property type="match status" value="1"/>
</dbReference>
<keyword evidence="2" id="KW-0732">Signal</keyword>
<dbReference type="GO" id="GO:0004197">
    <property type="term" value="F:cysteine-type endopeptidase activity"/>
    <property type="evidence" value="ECO:0007669"/>
    <property type="project" value="InterPro"/>
</dbReference>
<dbReference type="InterPro" id="IPR036366">
    <property type="entry name" value="PGBDSf"/>
</dbReference>
<dbReference type="Gene3D" id="1.10.101.10">
    <property type="entry name" value="PGBD-like superfamily/PGBD"/>
    <property type="match status" value="2"/>
</dbReference>
<reference evidence="5 6" key="1">
    <citation type="submission" date="2018-01" db="EMBL/GenBank/DDBJ databases">
        <title>Genomic Encyclopedia of Archaeal and Bacterial Type Strains, Phase II (KMG-II): from individual species to whole genera.</title>
        <authorList>
            <person name="Goeker M."/>
        </authorList>
    </citation>
    <scope>NUCLEOTIDE SEQUENCE [LARGE SCALE GENOMIC DNA]</scope>
    <source>
        <strain evidence="5 6">DSM 12048</strain>
    </source>
</reference>
<dbReference type="SUPFAM" id="SSF52129">
    <property type="entry name" value="Caspase-like"/>
    <property type="match status" value="1"/>
</dbReference>
<dbReference type="Pfam" id="PF00656">
    <property type="entry name" value="Peptidase_C14"/>
    <property type="match status" value="1"/>
</dbReference>
<feature type="chain" id="PRO_5015522466" evidence="2">
    <location>
        <begin position="25"/>
        <end position="558"/>
    </location>
</feature>
<dbReference type="InterPro" id="IPR002477">
    <property type="entry name" value="Peptidoglycan-bd-like"/>
</dbReference>
<dbReference type="SUPFAM" id="SSF47090">
    <property type="entry name" value="PGBD-like"/>
    <property type="match status" value="2"/>
</dbReference>
<evidence type="ECO:0000256" key="2">
    <source>
        <dbReference type="SAM" id="SignalP"/>
    </source>
</evidence>
<keyword evidence="6" id="KW-1185">Reference proteome</keyword>
<feature type="signal peptide" evidence="2">
    <location>
        <begin position="1"/>
        <end position="24"/>
    </location>
</feature>